<accession>A0A381UK99</accession>
<reference evidence="2" key="1">
    <citation type="submission" date="2018-05" db="EMBL/GenBank/DDBJ databases">
        <authorList>
            <person name="Lanie J.A."/>
            <person name="Ng W.-L."/>
            <person name="Kazmierczak K.M."/>
            <person name="Andrzejewski T.M."/>
            <person name="Davidsen T.M."/>
            <person name="Wayne K.J."/>
            <person name="Tettelin H."/>
            <person name="Glass J.I."/>
            <person name="Rusch D."/>
            <person name="Podicherti R."/>
            <person name="Tsui H.-C.T."/>
            <person name="Winkler M.E."/>
        </authorList>
    </citation>
    <scope>NUCLEOTIDE SEQUENCE</scope>
</reference>
<dbReference type="EMBL" id="UINC01006609">
    <property type="protein sequence ID" value="SVA28579.1"/>
    <property type="molecule type" value="Genomic_DNA"/>
</dbReference>
<name>A0A381UK99_9ZZZZ</name>
<feature type="coiled-coil region" evidence="1">
    <location>
        <begin position="23"/>
        <end position="93"/>
    </location>
</feature>
<evidence type="ECO:0000313" key="2">
    <source>
        <dbReference type="EMBL" id="SVA28579.1"/>
    </source>
</evidence>
<proteinExistence type="predicted"/>
<organism evidence="2">
    <name type="scientific">marine metagenome</name>
    <dbReference type="NCBI Taxonomy" id="408172"/>
    <lineage>
        <taxon>unclassified sequences</taxon>
        <taxon>metagenomes</taxon>
        <taxon>ecological metagenomes</taxon>
    </lineage>
</organism>
<evidence type="ECO:0000256" key="1">
    <source>
        <dbReference type="SAM" id="Coils"/>
    </source>
</evidence>
<protein>
    <submittedName>
        <fullName evidence="2">Uncharacterized protein</fullName>
    </submittedName>
</protein>
<sequence length="123" mass="14392">MAILVGWQYMGDINFPKITLIDALEIERDLEAFQKNLQDIETRIKKSVDILNKKQMEVQALEEEVKGKFAIRERELRTQVKTIETKLQKLRSELNFGLHKVEGDVARSVDVKFKTLWTMINSK</sequence>
<dbReference type="AlphaFoldDB" id="A0A381UK99"/>
<keyword evidence="1" id="KW-0175">Coiled coil</keyword>
<gene>
    <name evidence="2" type="ORF">METZ01_LOCUS81433</name>
</gene>